<protein>
    <submittedName>
        <fullName evidence="7">Thiol:disulfide interchange protein</fullName>
    </submittedName>
</protein>
<gene>
    <name evidence="7" type="ORF">GCM10008119_16920</name>
</gene>
<dbReference type="InterPro" id="IPR036249">
    <property type="entry name" value="Thioredoxin-like_sf"/>
</dbReference>
<dbReference type="RefSeq" id="WP_188413096.1">
    <property type="nucleotide sequence ID" value="NZ_BMDJ01000004.1"/>
</dbReference>
<dbReference type="PROSITE" id="PS51352">
    <property type="entry name" value="THIOREDOXIN_2"/>
    <property type="match status" value="1"/>
</dbReference>
<dbReference type="Pfam" id="PF00578">
    <property type="entry name" value="AhpC-TSA"/>
    <property type="match status" value="1"/>
</dbReference>
<keyword evidence="2" id="KW-0201">Cytochrome c-type biogenesis</keyword>
<name>A0ABQ2BIM0_9SPHI</name>
<keyword evidence="3" id="KW-1015">Disulfide bond</keyword>
<keyword evidence="5" id="KW-0732">Signal</keyword>
<feature type="chain" id="PRO_5045590519" evidence="5">
    <location>
        <begin position="19"/>
        <end position="347"/>
    </location>
</feature>
<evidence type="ECO:0000256" key="1">
    <source>
        <dbReference type="ARBA" id="ARBA00004196"/>
    </source>
</evidence>
<organism evidence="7 8">
    <name type="scientific">Pedobacter mendelii</name>
    <dbReference type="NCBI Taxonomy" id="1908240"/>
    <lineage>
        <taxon>Bacteria</taxon>
        <taxon>Pseudomonadati</taxon>
        <taxon>Bacteroidota</taxon>
        <taxon>Sphingobacteriia</taxon>
        <taxon>Sphingobacteriales</taxon>
        <taxon>Sphingobacteriaceae</taxon>
        <taxon>Pedobacter</taxon>
    </lineage>
</organism>
<accession>A0ABQ2BIM0</accession>
<dbReference type="Gene3D" id="3.40.30.10">
    <property type="entry name" value="Glutaredoxin"/>
    <property type="match status" value="1"/>
</dbReference>
<dbReference type="InterPro" id="IPR000866">
    <property type="entry name" value="AhpC/TSA"/>
</dbReference>
<sequence length="347" mass="38999">MKQLIILIAILCPLISVAQVNSTFIIEGKTNKPATYTLQYFEDGKPVKNIAQVKDGMIKISGTTNKKGQASLMVIPDEVEGTPKPMAFMVRLWLEPGDIKANNLDSIGKIFFSGTPLNDDQNELVKLKQTIKGDPTSMAYNDKQKAVSIQFIKAHPNSLVSLTELNYSLSRGIPDLNVVEPLFNSLSAEIKISPEGKNYLEKLGKWKKVDVGSIAPDFAQPDQNGKIVKLSDFKGKYVFIDFWASWCHPCRDENPNVLAQYNLYKDKNLVILSVSLDEIKDNWIKAIKEDKLPWKQLSDLKRQNEAKVRYSVGSIPENFLVDPDGKIIAKSLRGEELNKKLKEVFNK</sequence>
<keyword evidence="8" id="KW-1185">Reference proteome</keyword>
<dbReference type="PANTHER" id="PTHR42852">
    <property type="entry name" value="THIOL:DISULFIDE INTERCHANGE PROTEIN DSBE"/>
    <property type="match status" value="1"/>
</dbReference>
<feature type="domain" description="Thioredoxin" evidence="6">
    <location>
        <begin position="209"/>
        <end position="347"/>
    </location>
</feature>
<dbReference type="SUPFAM" id="SSF52833">
    <property type="entry name" value="Thioredoxin-like"/>
    <property type="match status" value="1"/>
</dbReference>
<keyword evidence="4" id="KW-0676">Redox-active center</keyword>
<evidence type="ECO:0000313" key="7">
    <source>
        <dbReference type="EMBL" id="GGI25290.1"/>
    </source>
</evidence>
<evidence type="ECO:0000313" key="8">
    <source>
        <dbReference type="Proteomes" id="UP000645390"/>
    </source>
</evidence>
<evidence type="ECO:0000256" key="2">
    <source>
        <dbReference type="ARBA" id="ARBA00022748"/>
    </source>
</evidence>
<dbReference type="Proteomes" id="UP000645390">
    <property type="component" value="Unassembled WGS sequence"/>
</dbReference>
<reference evidence="8" key="1">
    <citation type="journal article" date="2019" name="Int. J. Syst. Evol. Microbiol.">
        <title>The Global Catalogue of Microorganisms (GCM) 10K type strain sequencing project: providing services to taxonomists for standard genome sequencing and annotation.</title>
        <authorList>
            <consortium name="The Broad Institute Genomics Platform"/>
            <consortium name="The Broad Institute Genome Sequencing Center for Infectious Disease"/>
            <person name="Wu L."/>
            <person name="Ma J."/>
        </authorList>
    </citation>
    <scope>NUCLEOTIDE SEQUENCE [LARGE SCALE GENOMIC DNA]</scope>
    <source>
        <strain evidence="8">CCM 8939</strain>
    </source>
</reference>
<evidence type="ECO:0000256" key="4">
    <source>
        <dbReference type="ARBA" id="ARBA00023284"/>
    </source>
</evidence>
<feature type="signal peptide" evidence="5">
    <location>
        <begin position="1"/>
        <end position="18"/>
    </location>
</feature>
<comment type="caution">
    <text evidence="7">The sequence shown here is derived from an EMBL/GenBank/DDBJ whole genome shotgun (WGS) entry which is preliminary data.</text>
</comment>
<dbReference type="InterPro" id="IPR013766">
    <property type="entry name" value="Thioredoxin_domain"/>
</dbReference>
<evidence type="ECO:0000256" key="3">
    <source>
        <dbReference type="ARBA" id="ARBA00023157"/>
    </source>
</evidence>
<comment type="subcellular location">
    <subcellularLocation>
        <location evidence="1">Cell envelope</location>
    </subcellularLocation>
</comment>
<dbReference type="InterPro" id="IPR050553">
    <property type="entry name" value="Thioredoxin_ResA/DsbE_sf"/>
</dbReference>
<dbReference type="PANTHER" id="PTHR42852:SF6">
    <property type="entry name" value="THIOL:DISULFIDE INTERCHANGE PROTEIN DSBE"/>
    <property type="match status" value="1"/>
</dbReference>
<proteinExistence type="predicted"/>
<dbReference type="CDD" id="cd02966">
    <property type="entry name" value="TlpA_like_family"/>
    <property type="match status" value="1"/>
</dbReference>
<evidence type="ECO:0000259" key="6">
    <source>
        <dbReference type="PROSITE" id="PS51352"/>
    </source>
</evidence>
<dbReference type="EMBL" id="BMDJ01000004">
    <property type="protein sequence ID" value="GGI25290.1"/>
    <property type="molecule type" value="Genomic_DNA"/>
</dbReference>
<evidence type="ECO:0000256" key="5">
    <source>
        <dbReference type="SAM" id="SignalP"/>
    </source>
</evidence>